<reference evidence="10 11" key="1">
    <citation type="journal article" date="2019" name="Int. J. Syst. Evol. Microbiol.">
        <title>The Global Catalogue of Microorganisms (GCM) 10K type strain sequencing project: providing services to taxonomists for standard genome sequencing and annotation.</title>
        <authorList>
            <consortium name="The Broad Institute Genomics Platform"/>
            <consortium name="The Broad Institute Genome Sequencing Center for Infectious Disease"/>
            <person name="Wu L."/>
            <person name="Ma J."/>
        </authorList>
    </citation>
    <scope>NUCLEOTIDE SEQUENCE [LARGE SCALE GENOMIC DNA]</scope>
    <source>
        <strain evidence="10 11">JCM 16022</strain>
    </source>
</reference>
<evidence type="ECO:0000256" key="5">
    <source>
        <dbReference type="ARBA" id="ARBA00022989"/>
    </source>
</evidence>
<feature type="transmembrane region" description="Helical" evidence="8">
    <location>
        <begin position="57"/>
        <end position="78"/>
    </location>
</feature>
<organism evidence="10 11">
    <name type="scientific">Nocardioides koreensis</name>
    <dbReference type="NCBI Taxonomy" id="433651"/>
    <lineage>
        <taxon>Bacteria</taxon>
        <taxon>Bacillati</taxon>
        <taxon>Actinomycetota</taxon>
        <taxon>Actinomycetes</taxon>
        <taxon>Propionibacteriales</taxon>
        <taxon>Nocardioidaceae</taxon>
        <taxon>Nocardioides</taxon>
    </lineage>
</organism>
<protein>
    <recommendedName>
        <fullName evidence="9">Phosphatidic acid phosphatase type 2/haloperoxidase domain-containing protein</fullName>
    </recommendedName>
</protein>
<feature type="transmembrane region" description="Helical" evidence="8">
    <location>
        <begin position="6"/>
        <end position="24"/>
    </location>
</feature>
<dbReference type="SMART" id="SM00014">
    <property type="entry name" value="acidPPc"/>
    <property type="match status" value="1"/>
</dbReference>
<dbReference type="PANTHER" id="PTHR42709">
    <property type="entry name" value="ALKALINE PHOSPHATASE LIKE PROTEIN"/>
    <property type="match status" value="1"/>
</dbReference>
<dbReference type="Gene3D" id="1.20.144.10">
    <property type="entry name" value="Phosphatidic acid phosphatase type 2/haloperoxidase"/>
    <property type="match status" value="1"/>
</dbReference>
<feature type="domain" description="Phosphatidic acid phosphatase type 2/haloperoxidase" evidence="9">
    <location>
        <begin position="326"/>
        <end position="440"/>
    </location>
</feature>
<evidence type="ECO:0000256" key="8">
    <source>
        <dbReference type="SAM" id="Phobius"/>
    </source>
</evidence>
<evidence type="ECO:0000256" key="7">
    <source>
        <dbReference type="SAM" id="MobiDB-lite"/>
    </source>
</evidence>
<feature type="transmembrane region" description="Helical" evidence="8">
    <location>
        <begin position="397"/>
        <end position="415"/>
    </location>
</feature>
<dbReference type="EMBL" id="BAAAQR010000003">
    <property type="protein sequence ID" value="GAA2142601.1"/>
    <property type="molecule type" value="Genomic_DNA"/>
</dbReference>
<keyword evidence="6 8" id="KW-0472">Membrane</keyword>
<dbReference type="CDD" id="cd03392">
    <property type="entry name" value="PAP2_like_2"/>
    <property type="match status" value="1"/>
</dbReference>
<evidence type="ECO:0000256" key="1">
    <source>
        <dbReference type="ARBA" id="ARBA00004651"/>
    </source>
</evidence>
<dbReference type="SUPFAM" id="SSF48317">
    <property type="entry name" value="Acid phosphatase/Vanadium-dependent haloperoxidase"/>
    <property type="match status" value="1"/>
</dbReference>
<keyword evidence="5 8" id="KW-1133">Transmembrane helix</keyword>
<name>A0ABN2ZI42_9ACTN</name>
<feature type="transmembrane region" description="Helical" evidence="8">
    <location>
        <begin position="325"/>
        <end position="345"/>
    </location>
</feature>
<keyword evidence="4 8" id="KW-0812">Transmembrane</keyword>
<comment type="subcellular location">
    <subcellularLocation>
        <location evidence="1">Cell membrane</location>
        <topology evidence="1">Multi-pass membrane protein</topology>
    </subcellularLocation>
</comment>
<dbReference type="PANTHER" id="PTHR42709:SF6">
    <property type="entry name" value="UNDECAPRENYL PHOSPHATE TRANSPORTER A"/>
    <property type="match status" value="1"/>
</dbReference>
<keyword evidence="11" id="KW-1185">Reference proteome</keyword>
<dbReference type="InterPro" id="IPR000326">
    <property type="entry name" value="PAP2/HPO"/>
</dbReference>
<feature type="transmembrane region" description="Helical" evidence="8">
    <location>
        <begin position="297"/>
        <end position="319"/>
    </location>
</feature>
<comment type="similarity">
    <text evidence="2">Belongs to the DedA family.</text>
</comment>
<dbReference type="Pfam" id="PF01569">
    <property type="entry name" value="PAP2"/>
    <property type="match status" value="1"/>
</dbReference>
<keyword evidence="3" id="KW-1003">Cell membrane</keyword>
<evidence type="ECO:0000256" key="2">
    <source>
        <dbReference type="ARBA" id="ARBA00010792"/>
    </source>
</evidence>
<feature type="transmembrane region" description="Helical" evidence="8">
    <location>
        <begin position="31"/>
        <end position="51"/>
    </location>
</feature>
<dbReference type="InterPro" id="IPR051311">
    <property type="entry name" value="DedA_domain"/>
</dbReference>
<feature type="region of interest" description="Disordered" evidence="7">
    <location>
        <begin position="454"/>
        <end position="474"/>
    </location>
</feature>
<proteinExistence type="inferred from homology"/>
<dbReference type="InterPro" id="IPR036938">
    <property type="entry name" value="PAP2/HPO_sf"/>
</dbReference>
<sequence>MIDSVASHILALPIWVALLVVFAMPALESSAFVGFVFPGEVALILGGVLAAEGHASLAAVLVAAIAGAIVGDSVGYLVGRRYGRRLLQGVLGRFVRHEHLDRAERYIADRGGKAVFLGRFTAALRVMIPGLAGMSRMHYPTFAVYNVAGGAAWATMSVLLGYVGGSSWQQVAQLASRIGLGALALVLAGAATGLVVRRRHSGWARRQRDRLVASRPVVRLAARFPRTTTWVGRRLDPATGGGLPLTAVVATGAGSTWLFLGITQDVVAREELTSLDPRVHAWVLDHRLAWLDRLMQAATWLGSNAVLVPLLLLAGLALWRARRTWTPLAWITIVYGAALLARAVVGEAVHRHRPPAADWLAAASGWSYPSGHTLQATAAYGVLVVLLASGRAARTRALLAGGAALVVAVVAASRVYLGMHWLTDVLGSVTLGVALLCWWWVARSWLRSGPAVDAAAPAVPDEDPAGWGPSRRRR</sequence>
<evidence type="ECO:0000256" key="3">
    <source>
        <dbReference type="ARBA" id="ARBA00022475"/>
    </source>
</evidence>
<feature type="transmembrane region" description="Helical" evidence="8">
    <location>
        <begin position="142"/>
        <end position="162"/>
    </location>
</feature>
<evidence type="ECO:0000313" key="11">
    <source>
        <dbReference type="Proteomes" id="UP001501771"/>
    </source>
</evidence>
<comment type="caution">
    <text evidence="10">The sequence shown here is derived from an EMBL/GenBank/DDBJ whole genome shotgun (WGS) entry which is preliminary data.</text>
</comment>
<accession>A0ABN2ZI42</accession>
<gene>
    <name evidence="10" type="ORF">GCM10009844_13940</name>
</gene>
<evidence type="ECO:0000313" key="10">
    <source>
        <dbReference type="EMBL" id="GAA2142601.1"/>
    </source>
</evidence>
<evidence type="ECO:0000256" key="6">
    <source>
        <dbReference type="ARBA" id="ARBA00023136"/>
    </source>
</evidence>
<dbReference type="Pfam" id="PF09335">
    <property type="entry name" value="VTT_dom"/>
    <property type="match status" value="1"/>
</dbReference>
<evidence type="ECO:0000259" key="9">
    <source>
        <dbReference type="SMART" id="SM00014"/>
    </source>
</evidence>
<dbReference type="Proteomes" id="UP001501771">
    <property type="component" value="Unassembled WGS sequence"/>
</dbReference>
<feature type="transmembrane region" description="Helical" evidence="8">
    <location>
        <begin position="174"/>
        <end position="196"/>
    </location>
</feature>
<dbReference type="InterPro" id="IPR032816">
    <property type="entry name" value="VTT_dom"/>
</dbReference>
<feature type="transmembrane region" description="Helical" evidence="8">
    <location>
        <begin position="421"/>
        <end position="441"/>
    </location>
</feature>
<evidence type="ECO:0000256" key="4">
    <source>
        <dbReference type="ARBA" id="ARBA00022692"/>
    </source>
</evidence>